<keyword evidence="5" id="KW-1185">Reference proteome</keyword>
<keyword evidence="1" id="KW-0862">Zinc</keyword>
<dbReference type="InterPro" id="IPR001878">
    <property type="entry name" value="Znf_CCHC"/>
</dbReference>
<dbReference type="OrthoDB" id="2476944at2759"/>
<comment type="caution">
    <text evidence="4">The sequence shown here is derived from an EMBL/GenBank/DDBJ whole genome shotgun (WGS) entry which is preliminary data.</text>
</comment>
<protein>
    <submittedName>
        <fullName evidence="4">10047_t:CDS:1</fullName>
    </submittedName>
</protein>
<dbReference type="Proteomes" id="UP000789759">
    <property type="component" value="Unassembled WGS sequence"/>
</dbReference>
<evidence type="ECO:0000313" key="5">
    <source>
        <dbReference type="Proteomes" id="UP000789759"/>
    </source>
</evidence>
<dbReference type="AlphaFoldDB" id="A0A9N9HKC0"/>
<accession>A0A9N9HKC0</accession>
<feature type="region of interest" description="Disordered" evidence="2">
    <location>
        <begin position="27"/>
        <end position="49"/>
    </location>
</feature>
<dbReference type="Pfam" id="PF00098">
    <property type="entry name" value="zf-CCHC"/>
    <property type="match status" value="1"/>
</dbReference>
<proteinExistence type="predicted"/>
<dbReference type="EMBL" id="CAJVQA010009305">
    <property type="protein sequence ID" value="CAG8683411.1"/>
    <property type="molecule type" value="Genomic_DNA"/>
</dbReference>
<dbReference type="SMART" id="SM00343">
    <property type="entry name" value="ZnF_C2HC"/>
    <property type="match status" value="1"/>
</dbReference>
<dbReference type="PROSITE" id="PS50158">
    <property type="entry name" value="ZF_CCHC"/>
    <property type="match status" value="1"/>
</dbReference>
<organism evidence="4 5">
    <name type="scientific">Cetraspora pellucida</name>
    <dbReference type="NCBI Taxonomy" id="1433469"/>
    <lineage>
        <taxon>Eukaryota</taxon>
        <taxon>Fungi</taxon>
        <taxon>Fungi incertae sedis</taxon>
        <taxon>Mucoromycota</taxon>
        <taxon>Glomeromycotina</taxon>
        <taxon>Glomeromycetes</taxon>
        <taxon>Diversisporales</taxon>
        <taxon>Gigasporaceae</taxon>
        <taxon>Cetraspora</taxon>
    </lineage>
</organism>
<name>A0A9N9HKC0_9GLOM</name>
<sequence length="77" mass="9038">QDDRIGKMESSIKELIKAILDLKENREPSLYHNQRTQNQQPGNQNQTIRSRRCYQCDQEGHLSRDCPTRAQQTLPDN</sequence>
<feature type="non-terminal residue" evidence="4">
    <location>
        <position position="1"/>
    </location>
</feature>
<evidence type="ECO:0000313" key="4">
    <source>
        <dbReference type="EMBL" id="CAG8683411.1"/>
    </source>
</evidence>
<keyword evidence="1" id="KW-0863">Zinc-finger</keyword>
<feature type="compositionally biased region" description="Low complexity" evidence="2">
    <location>
        <begin position="33"/>
        <end position="46"/>
    </location>
</feature>
<dbReference type="Gene3D" id="4.10.60.10">
    <property type="entry name" value="Zinc finger, CCHC-type"/>
    <property type="match status" value="1"/>
</dbReference>
<gene>
    <name evidence="4" type="ORF">CPELLU_LOCUS10924</name>
</gene>
<reference evidence="4" key="1">
    <citation type="submission" date="2021-06" db="EMBL/GenBank/DDBJ databases">
        <authorList>
            <person name="Kallberg Y."/>
            <person name="Tangrot J."/>
            <person name="Rosling A."/>
        </authorList>
    </citation>
    <scope>NUCLEOTIDE SEQUENCE</scope>
    <source>
        <strain evidence="4">FL966</strain>
    </source>
</reference>
<evidence type="ECO:0000259" key="3">
    <source>
        <dbReference type="PROSITE" id="PS50158"/>
    </source>
</evidence>
<dbReference type="GO" id="GO:0008270">
    <property type="term" value="F:zinc ion binding"/>
    <property type="evidence" value="ECO:0007669"/>
    <property type="project" value="UniProtKB-KW"/>
</dbReference>
<dbReference type="InterPro" id="IPR036875">
    <property type="entry name" value="Znf_CCHC_sf"/>
</dbReference>
<evidence type="ECO:0000256" key="2">
    <source>
        <dbReference type="SAM" id="MobiDB-lite"/>
    </source>
</evidence>
<evidence type="ECO:0000256" key="1">
    <source>
        <dbReference type="PROSITE-ProRule" id="PRU00047"/>
    </source>
</evidence>
<dbReference type="GO" id="GO:0003676">
    <property type="term" value="F:nucleic acid binding"/>
    <property type="evidence" value="ECO:0007669"/>
    <property type="project" value="InterPro"/>
</dbReference>
<dbReference type="SUPFAM" id="SSF57756">
    <property type="entry name" value="Retrovirus zinc finger-like domains"/>
    <property type="match status" value="1"/>
</dbReference>
<feature type="domain" description="CCHC-type" evidence="3">
    <location>
        <begin position="51"/>
        <end position="67"/>
    </location>
</feature>
<keyword evidence="1" id="KW-0479">Metal-binding</keyword>